<evidence type="ECO:0000256" key="2">
    <source>
        <dbReference type="ARBA" id="ARBA00023015"/>
    </source>
</evidence>
<dbReference type="Pfam" id="PF03466">
    <property type="entry name" value="LysR_substrate"/>
    <property type="match status" value="1"/>
</dbReference>
<dbReference type="InterPro" id="IPR000847">
    <property type="entry name" value="LysR_HTH_N"/>
</dbReference>
<dbReference type="InterPro" id="IPR036390">
    <property type="entry name" value="WH_DNA-bd_sf"/>
</dbReference>
<dbReference type="GO" id="GO:0043565">
    <property type="term" value="F:sequence-specific DNA binding"/>
    <property type="evidence" value="ECO:0007669"/>
    <property type="project" value="TreeGrafter"/>
</dbReference>
<dbReference type="PANTHER" id="PTHR30537">
    <property type="entry name" value="HTH-TYPE TRANSCRIPTIONAL REGULATOR"/>
    <property type="match status" value="1"/>
</dbReference>
<dbReference type="InterPro" id="IPR005119">
    <property type="entry name" value="LysR_subst-bd"/>
</dbReference>
<keyword evidence="4" id="KW-0804">Transcription</keyword>
<comment type="similarity">
    <text evidence="1">Belongs to the LysR transcriptional regulatory family.</text>
</comment>
<dbReference type="InterPro" id="IPR058163">
    <property type="entry name" value="LysR-type_TF_proteobact-type"/>
</dbReference>
<protein>
    <submittedName>
        <fullName evidence="6">Transcriptional regulator</fullName>
    </submittedName>
</protein>
<dbReference type="GO" id="GO:0006351">
    <property type="term" value="P:DNA-templated transcription"/>
    <property type="evidence" value="ECO:0007669"/>
    <property type="project" value="TreeGrafter"/>
</dbReference>
<name>A0A073J0V0_9RHOB</name>
<dbReference type="GO" id="GO:0003700">
    <property type="term" value="F:DNA-binding transcription factor activity"/>
    <property type="evidence" value="ECO:0007669"/>
    <property type="project" value="InterPro"/>
</dbReference>
<evidence type="ECO:0000256" key="3">
    <source>
        <dbReference type="ARBA" id="ARBA00023125"/>
    </source>
</evidence>
<dbReference type="OrthoDB" id="9811588at2"/>
<keyword evidence="2" id="KW-0805">Transcription regulation</keyword>
<dbReference type="AlphaFoldDB" id="A0A073J0V0"/>
<proteinExistence type="inferred from homology"/>
<evidence type="ECO:0000313" key="7">
    <source>
        <dbReference type="Proteomes" id="UP000027746"/>
    </source>
</evidence>
<keyword evidence="7" id="KW-1185">Reference proteome</keyword>
<dbReference type="CDD" id="cd08422">
    <property type="entry name" value="PBP2_CrgA_like"/>
    <property type="match status" value="1"/>
</dbReference>
<dbReference type="Gene3D" id="3.40.190.290">
    <property type="match status" value="1"/>
</dbReference>
<dbReference type="Pfam" id="PF00126">
    <property type="entry name" value="HTH_1"/>
    <property type="match status" value="1"/>
</dbReference>
<dbReference type="PROSITE" id="PS50931">
    <property type="entry name" value="HTH_LYSR"/>
    <property type="match status" value="1"/>
</dbReference>
<evidence type="ECO:0000256" key="4">
    <source>
        <dbReference type="ARBA" id="ARBA00023163"/>
    </source>
</evidence>
<dbReference type="FunFam" id="1.10.10.10:FF:000001">
    <property type="entry name" value="LysR family transcriptional regulator"/>
    <property type="match status" value="1"/>
</dbReference>
<evidence type="ECO:0000259" key="5">
    <source>
        <dbReference type="PROSITE" id="PS50931"/>
    </source>
</evidence>
<feature type="domain" description="HTH lysR-type" evidence="5">
    <location>
        <begin position="1"/>
        <end position="59"/>
    </location>
</feature>
<dbReference type="RefSeq" id="WP_037927501.1">
    <property type="nucleotide sequence ID" value="NZ_CP054606.1"/>
</dbReference>
<evidence type="ECO:0000256" key="1">
    <source>
        <dbReference type="ARBA" id="ARBA00009437"/>
    </source>
</evidence>
<keyword evidence="3" id="KW-0238">DNA-binding</keyword>
<gene>
    <name evidence="6" type="ORF">SUH3_22635</name>
</gene>
<dbReference type="SUPFAM" id="SSF46785">
    <property type="entry name" value="Winged helix' DNA-binding domain"/>
    <property type="match status" value="1"/>
</dbReference>
<dbReference type="GeneID" id="68872516"/>
<organism evidence="6 7">
    <name type="scientific">Pseudosulfitobacter pseudonitzschiae</name>
    <dbReference type="NCBI Taxonomy" id="1402135"/>
    <lineage>
        <taxon>Bacteria</taxon>
        <taxon>Pseudomonadati</taxon>
        <taxon>Pseudomonadota</taxon>
        <taxon>Alphaproteobacteria</taxon>
        <taxon>Rhodobacterales</taxon>
        <taxon>Roseobacteraceae</taxon>
        <taxon>Pseudosulfitobacter</taxon>
    </lineage>
</organism>
<dbReference type="SUPFAM" id="SSF53850">
    <property type="entry name" value="Periplasmic binding protein-like II"/>
    <property type="match status" value="1"/>
</dbReference>
<accession>A0A073J0V0</accession>
<evidence type="ECO:0000313" key="6">
    <source>
        <dbReference type="EMBL" id="KEJ95326.1"/>
    </source>
</evidence>
<comment type="caution">
    <text evidence="6">The sequence shown here is derived from an EMBL/GenBank/DDBJ whole genome shotgun (WGS) entry which is preliminary data.</text>
</comment>
<sequence length="310" mass="34263">MDKLRAMELLVAAASHGSFSAAGRRFNLSPASVSRHITELEAHIGVTLVHRSTRNLTLSEAGKTYVARAESIIAGIRSAEADAASLQDTPQGVLRVHSRTMFGVAVLAKLQTEFARSYPEVIVELHLSERPVRLREDGFDLDFCIAPPQEAGLMRRRLFASERVLIAAPDYLARRSQPLVPSDLLQHACLPYLLGHDVVYWRFVKEDQAEDLPVPTAFGSNNGQVLLECARQGHGIALLDEYNVAQDIQEGRLVRVLEDYAVTNTTFEEGIYAAFLETVQVPTKLRVYLDFVARYWQGISGPGISATAPH</sequence>
<dbReference type="EMBL" id="JAMD01000007">
    <property type="protein sequence ID" value="KEJ95326.1"/>
    <property type="molecule type" value="Genomic_DNA"/>
</dbReference>
<dbReference type="PANTHER" id="PTHR30537:SF5">
    <property type="entry name" value="HTH-TYPE TRANSCRIPTIONAL ACTIVATOR TTDR-RELATED"/>
    <property type="match status" value="1"/>
</dbReference>
<dbReference type="InterPro" id="IPR036388">
    <property type="entry name" value="WH-like_DNA-bd_sf"/>
</dbReference>
<dbReference type="Proteomes" id="UP000027746">
    <property type="component" value="Unassembled WGS sequence"/>
</dbReference>
<dbReference type="Gene3D" id="1.10.10.10">
    <property type="entry name" value="Winged helix-like DNA-binding domain superfamily/Winged helix DNA-binding domain"/>
    <property type="match status" value="1"/>
</dbReference>
<reference evidence="6 7" key="1">
    <citation type="submission" date="2014-01" db="EMBL/GenBank/DDBJ databases">
        <title>Sulfitobacter sp. H3 (MCCC 1A00686) Genome Sequencing.</title>
        <authorList>
            <person name="Lai Q."/>
            <person name="Hong Z."/>
        </authorList>
    </citation>
    <scope>NUCLEOTIDE SEQUENCE [LARGE SCALE GENOMIC DNA]</scope>
    <source>
        <strain evidence="6 7">H3</strain>
    </source>
</reference>